<dbReference type="Gene3D" id="2.60.40.10">
    <property type="entry name" value="Immunoglobulins"/>
    <property type="match status" value="1"/>
</dbReference>
<dbReference type="InterPro" id="IPR013783">
    <property type="entry name" value="Ig-like_fold"/>
</dbReference>
<gene>
    <name evidence="2" type="ORF">SAMN04488075_0773</name>
</gene>
<dbReference type="AlphaFoldDB" id="A0A1H6JZY2"/>
<feature type="domain" description="Sulphur oxidation protein SoxZ" evidence="1">
    <location>
        <begin position="13"/>
        <end position="102"/>
    </location>
</feature>
<reference evidence="3" key="1">
    <citation type="submission" date="2016-10" db="EMBL/GenBank/DDBJ databases">
        <authorList>
            <person name="Varghese N."/>
            <person name="Submissions S."/>
        </authorList>
    </citation>
    <scope>NUCLEOTIDE SEQUENCE [LARGE SCALE GENOMIC DNA]</scope>
    <source>
        <strain evidence="3">DSM 11593</strain>
    </source>
</reference>
<dbReference type="EMBL" id="FNXG01000001">
    <property type="protein sequence ID" value="SEH68429.1"/>
    <property type="molecule type" value="Genomic_DNA"/>
</dbReference>
<protein>
    <submittedName>
        <fullName evidence="2">Sulfur-oxidizing protein SoxZ</fullName>
    </submittedName>
</protein>
<dbReference type="Pfam" id="PF08770">
    <property type="entry name" value="SoxZ"/>
    <property type="match status" value="1"/>
</dbReference>
<dbReference type="InterPro" id="IPR014880">
    <property type="entry name" value="SoxZ_dom"/>
</dbReference>
<name>A0A1H6JZY2_9RHOB</name>
<dbReference type="SUPFAM" id="SSF81296">
    <property type="entry name" value="E set domains"/>
    <property type="match status" value="1"/>
</dbReference>
<dbReference type="RefSeq" id="WP_090845427.1">
    <property type="nucleotide sequence ID" value="NZ_FNXG01000001.1"/>
</dbReference>
<evidence type="ECO:0000259" key="1">
    <source>
        <dbReference type="Pfam" id="PF08770"/>
    </source>
</evidence>
<accession>A0A1H6JZY2</accession>
<dbReference type="STRING" id="65735.SAMN04488075_0773"/>
<dbReference type="OrthoDB" id="9795530at2"/>
<keyword evidence="3" id="KW-1185">Reference proteome</keyword>
<evidence type="ECO:0000313" key="2">
    <source>
        <dbReference type="EMBL" id="SEH68429.1"/>
    </source>
</evidence>
<dbReference type="InterPro" id="IPR014756">
    <property type="entry name" value="Ig_E-set"/>
</dbReference>
<evidence type="ECO:0000313" key="3">
    <source>
        <dbReference type="Proteomes" id="UP000199125"/>
    </source>
</evidence>
<sequence length="110" mass="12251">MSRPPRIWISTETPARGEIVRVRAQIVHPMETGFRTLADGLALPMDIVTRFRAFLDDDLLLEWLPETAVSQNPYIEFTFAALRSGALRMVWTDASGDFAEASKTLTLAAA</sequence>
<dbReference type="Proteomes" id="UP000199125">
    <property type="component" value="Unassembled WGS sequence"/>
</dbReference>
<organism evidence="2 3">
    <name type="scientific">Paracoccus alkenifer</name>
    <dbReference type="NCBI Taxonomy" id="65735"/>
    <lineage>
        <taxon>Bacteria</taxon>
        <taxon>Pseudomonadati</taxon>
        <taxon>Pseudomonadota</taxon>
        <taxon>Alphaproteobacteria</taxon>
        <taxon>Rhodobacterales</taxon>
        <taxon>Paracoccaceae</taxon>
        <taxon>Paracoccus</taxon>
    </lineage>
</organism>
<proteinExistence type="predicted"/>